<keyword evidence="2" id="KW-0812">Transmembrane</keyword>
<feature type="transmembrane region" description="Helical" evidence="2">
    <location>
        <begin position="101"/>
        <end position="119"/>
    </location>
</feature>
<dbReference type="Pfam" id="PF09900">
    <property type="entry name" value="DUF2127"/>
    <property type="match status" value="1"/>
</dbReference>
<dbReference type="Proteomes" id="UP000183015">
    <property type="component" value="Unassembled WGS sequence"/>
</dbReference>
<dbReference type="AlphaFoldDB" id="A0A1H7ZZB1"/>
<feature type="transmembrane region" description="Helical" evidence="2">
    <location>
        <begin position="195"/>
        <end position="212"/>
    </location>
</feature>
<dbReference type="InterPro" id="IPR021125">
    <property type="entry name" value="DUF2127"/>
</dbReference>
<feature type="transmembrane region" description="Helical" evidence="2">
    <location>
        <begin position="218"/>
        <end position="236"/>
    </location>
</feature>
<keyword evidence="2" id="KW-1133">Transmembrane helix</keyword>
<feature type="transmembrane region" description="Helical" evidence="2">
    <location>
        <begin position="165"/>
        <end position="188"/>
    </location>
</feature>
<dbReference type="OrthoDB" id="572497at2"/>
<name>A0A1H7ZZB1_STRJI</name>
<proteinExistence type="predicted"/>
<evidence type="ECO:0000313" key="4">
    <source>
        <dbReference type="Proteomes" id="UP000183015"/>
    </source>
</evidence>
<evidence type="ECO:0000256" key="2">
    <source>
        <dbReference type="SAM" id="Phobius"/>
    </source>
</evidence>
<sequence length="274" mass="30097">MARHRLNLELLTCAAQGHALPDPADVDERTAPQLVRRTGDGLRWSRCLRCDAWLPSADARPSGRAPGRAPGGPHPPPVVVPERGRALRDRYVLRLIALDRLLHFLLLGTAAVVVLLFTVDRARLSGPFYRVVDALQNGVGGVGARPGTGVAGELEKAFAVASTKLWLLGIVLAAYAVLEGVEAVGLWLARRWAEYLTLVATTVLLIPEVWELTHRVTVFKVTALVVNVAVVVYLLYAKRLFGLRGGLAAQQRERERDMSWEALERAFPHHPTVR</sequence>
<gene>
    <name evidence="3" type="ORF">SAMN05414137_13937</name>
</gene>
<evidence type="ECO:0000313" key="3">
    <source>
        <dbReference type="EMBL" id="SEM63790.1"/>
    </source>
</evidence>
<reference evidence="4" key="1">
    <citation type="submission" date="2016-10" db="EMBL/GenBank/DDBJ databases">
        <authorList>
            <person name="Varghese N."/>
        </authorList>
    </citation>
    <scope>NUCLEOTIDE SEQUENCE [LARGE SCALE GENOMIC DNA]</scope>
    <source>
        <strain evidence="4">DSM 45096 / BCRC 16803 / CGMCC 4.1857 / CIP 109030 / JCM 12277 / KCTC 19219 / NBRC 100920 / 33214</strain>
    </source>
</reference>
<organism evidence="3 4">
    <name type="scientific">Streptacidiphilus jiangxiensis</name>
    <dbReference type="NCBI Taxonomy" id="235985"/>
    <lineage>
        <taxon>Bacteria</taxon>
        <taxon>Bacillati</taxon>
        <taxon>Actinomycetota</taxon>
        <taxon>Actinomycetes</taxon>
        <taxon>Kitasatosporales</taxon>
        <taxon>Streptomycetaceae</taxon>
        <taxon>Streptacidiphilus</taxon>
    </lineage>
</organism>
<dbReference type="EMBL" id="FOAZ01000039">
    <property type="protein sequence ID" value="SEM63790.1"/>
    <property type="molecule type" value="Genomic_DNA"/>
</dbReference>
<protein>
    <submittedName>
        <fullName evidence="3">Predicted membrane protein</fullName>
    </submittedName>
</protein>
<accession>A0A1H7ZZB1</accession>
<feature type="region of interest" description="Disordered" evidence="1">
    <location>
        <begin position="58"/>
        <end position="78"/>
    </location>
</feature>
<evidence type="ECO:0000256" key="1">
    <source>
        <dbReference type="SAM" id="MobiDB-lite"/>
    </source>
</evidence>
<keyword evidence="4" id="KW-1185">Reference proteome</keyword>
<dbReference type="eggNOG" id="COG3305">
    <property type="taxonomic scope" value="Bacteria"/>
</dbReference>
<keyword evidence="2" id="KW-0472">Membrane</keyword>
<feature type="compositionally biased region" description="Low complexity" evidence="1">
    <location>
        <begin position="58"/>
        <end position="68"/>
    </location>
</feature>
<dbReference type="STRING" id="235985.SAMN05414137_13937"/>